<sequence length="108" mass="11837">MRLIAGGDGSDIGDRHRQTHCGGQFLDMVAAAVTQRGGVDGGQFAFDDRTSARVGFAFAEADDVGAQPSHALVGVGNRWDGEIQHAHHRMRRIRHSPQTFRRRVSDSR</sequence>
<evidence type="ECO:0000256" key="1">
    <source>
        <dbReference type="SAM" id="MobiDB-lite"/>
    </source>
</evidence>
<dbReference type="EMBL" id="BBYQ01000234">
    <property type="protein sequence ID" value="GAP33285.1"/>
    <property type="molecule type" value="Genomic_DNA"/>
</dbReference>
<comment type="caution">
    <text evidence="2">The sequence shown here is derived from an EMBL/GenBank/DDBJ whole genome shotgun (WGS) entry which is preliminary data.</text>
</comment>
<dbReference type="Proteomes" id="UP000037179">
    <property type="component" value="Unassembled WGS sequence"/>
</dbReference>
<organism evidence="2 3">
    <name type="scientific">Nocardia seriolae</name>
    <dbReference type="NCBI Taxonomy" id="37332"/>
    <lineage>
        <taxon>Bacteria</taxon>
        <taxon>Bacillati</taxon>
        <taxon>Actinomycetota</taxon>
        <taxon>Actinomycetes</taxon>
        <taxon>Mycobacteriales</taxon>
        <taxon>Nocardiaceae</taxon>
        <taxon>Nocardia</taxon>
    </lineage>
</organism>
<reference evidence="3" key="1">
    <citation type="submission" date="2015-07" db="EMBL/GenBank/DDBJ databases">
        <title>Nocardia seriolae U-1 whole genome shotgun sequence.</title>
        <authorList>
            <person name="Imajoh M."/>
            <person name="Fukumoto Y."/>
            <person name="Sukeda M."/>
            <person name="Yamane J."/>
            <person name="Yamasaki K."/>
            <person name="Shimizu M."/>
            <person name="Ohnishi K."/>
            <person name="Oshima S."/>
        </authorList>
    </citation>
    <scope>NUCLEOTIDE SEQUENCE [LARGE SCALE GENOMIC DNA]</scope>
    <source>
        <strain evidence="3">U-1</strain>
    </source>
</reference>
<reference evidence="2 3" key="2">
    <citation type="journal article" date="2016" name="Genome Announc.">
        <title>Draft Genome Sequence of Erythromycin- and Oxytetracycline-Sensitive Nocardia seriolae Strain U-1 (NBRC 110359).</title>
        <authorList>
            <person name="Imajoh M."/>
            <person name="Sukeda M."/>
            <person name="Shimizu M."/>
            <person name="Yamane J."/>
            <person name="Ohnishi K."/>
            <person name="Oshima S."/>
        </authorList>
    </citation>
    <scope>NUCLEOTIDE SEQUENCE [LARGE SCALE GENOMIC DNA]</scope>
    <source>
        <strain evidence="2 3">U-1</strain>
    </source>
</reference>
<feature type="region of interest" description="Disordered" evidence="1">
    <location>
        <begin position="87"/>
        <end position="108"/>
    </location>
</feature>
<protein>
    <submittedName>
        <fullName evidence="2">Uncharacterized protein</fullName>
    </submittedName>
</protein>
<accession>A0ABC9Z7K9</accession>
<gene>
    <name evidence="2" type="ORF">NSK11_contig00234-0005</name>
</gene>
<proteinExistence type="predicted"/>
<evidence type="ECO:0000313" key="2">
    <source>
        <dbReference type="EMBL" id="GAP33285.1"/>
    </source>
</evidence>
<dbReference type="AlphaFoldDB" id="A0ABC9Z7K9"/>
<evidence type="ECO:0000313" key="3">
    <source>
        <dbReference type="Proteomes" id="UP000037179"/>
    </source>
</evidence>
<name>A0ABC9Z7K9_9NOCA</name>
<keyword evidence="3" id="KW-1185">Reference proteome</keyword>